<organism evidence="3 4">
    <name type="scientific">Terrihalobacillus insolitus</name>
    <dbReference type="NCBI Taxonomy" id="2950438"/>
    <lineage>
        <taxon>Bacteria</taxon>
        <taxon>Bacillati</taxon>
        <taxon>Bacillota</taxon>
        <taxon>Bacilli</taxon>
        <taxon>Bacillales</taxon>
        <taxon>Bacillaceae</taxon>
        <taxon>Terrihalobacillus</taxon>
    </lineage>
</organism>
<dbReference type="GO" id="GO:0010181">
    <property type="term" value="F:FMN binding"/>
    <property type="evidence" value="ECO:0007669"/>
    <property type="project" value="TreeGrafter"/>
</dbReference>
<evidence type="ECO:0000259" key="2">
    <source>
        <dbReference type="Pfam" id="PF03358"/>
    </source>
</evidence>
<evidence type="ECO:0000256" key="1">
    <source>
        <dbReference type="ARBA" id="ARBA00009428"/>
    </source>
</evidence>
<comment type="similarity">
    <text evidence="1">Belongs to the azoreductase type 2 family.</text>
</comment>
<dbReference type="SUPFAM" id="SSF52218">
    <property type="entry name" value="Flavoproteins"/>
    <property type="match status" value="1"/>
</dbReference>
<reference evidence="3" key="1">
    <citation type="submission" date="2022-06" db="EMBL/GenBank/DDBJ databases">
        <title>Aquibacillus sp. a new bacterium isolated from soil saline samples.</title>
        <authorList>
            <person name="Galisteo C."/>
            <person name="De La Haba R."/>
            <person name="Sanchez-Porro C."/>
            <person name="Ventosa A."/>
        </authorList>
    </citation>
    <scope>NUCLEOTIDE SEQUENCE</scope>
    <source>
        <strain evidence="3">3ASR75-11</strain>
    </source>
</reference>
<dbReference type="InterPro" id="IPR029039">
    <property type="entry name" value="Flavoprotein-like_sf"/>
</dbReference>
<evidence type="ECO:0000313" key="4">
    <source>
        <dbReference type="Proteomes" id="UP001145050"/>
    </source>
</evidence>
<dbReference type="InterPro" id="IPR050712">
    <property type="entry name" value="NAD(P)H-dep_reductase"/>
</dbReference>
<keyword evidence="4" id="KW-1185">Reference proteome</keyword>
<dbReference type="PANTHER" id="PTHR30543:SF21">
    <property type="entry name" value="NAD(P)H-DEPENDENT FMN REDUCTASE LOT6"/>
    <property type="match status" value="1"/>
</dbReference>
<dbReference type="Proteomes" id="UP001145050">
    <property type="component" value="Unassembled WGS sequence"/>
</dbReference>
<accession>A0A9X3WQP9</accession>
<dbReference type="RefSeq" id="WP_272435845.1">
    <property type="nucleotide sequence ID" value="NZ_JAMQKB010000004.1"/>
</dbReference>
<dbReference type="PANTHER" id="PTHR30543">
    <property type="entry name" value="CHROMATE REDUCTASE"/>
    <property type="match status" value="1"/>
</dbReference>
<feature type="domain" description="NADPH-dependent FMN reductase-like" evidence="2">
    <location>
        <begin position="1"/>
        <end position="145"/>
    </location>
</feature>
<protein>
    <submittedName>
        <fullName evidence="3">NAD(P)H-dependent oxidoreductase</fullName>
    </submittedName>
</protein>
<dbReference type="InterPro" id="IPR005025">
    <property type="entry name" value="FMN_Rdtase-like_dom"/>
</dbReference>
<dbReference type="EMBL" id="JAMQKB010000004">
    <property type="protein sequence ID" value="MDC3424040.1"/>
    <property type="molecule type" value="Genomic_DNA"/>
</dbReference>
<sequence length="179" mass="20085">MKVVGLVGSIRKDSYNQYVANFIKNRYKEEMNLQFLSIKALPFFDQTIEEDQPTVVKDFKKTIKEADAVLIVTPEYNHSVPGILKNSIDWLSRVDRVMIGKPALIVGASTGLLGTVRCQMHLRQIFASPGIAAKVLPGNEVFIGRVQDKLDENGQLVDQPTIDFLDSVIKTFVKFIQDS</sequence>
<dbReference type="AlphaFoldDB" id="A0A9X3WQP9"/>
<proteinExistence type="inferred from homology"/>
<evidence type="ECO:0000313" key="3">
    <source>
        <dbReference type="EMBL" id="MDC3424040.1"/>
    </source>
</evidence>
<name>A0A9X3WQP9_9BACI</name>
<dbReference type="GO" id="GO:0005829">
    <property type="term" value="C:cytosol"/>
    <property type="evidence" value="ECO:0007669"/>
    <property type="project" value="TreeGrafter"/>
</dbReference>
<dbReference type="Gene3D" id="3.40.50.360">
    <property type="match status" value="1"/>
</dbReference>
<dbReference type="Pfam" id="PF03358">
    <property type="entry name" value="FMN_red"/>
    <property type="match status" value="1"/>
</dbReference>
<comment type="caution">
    <text evidence="3">The sequence shown here is derived from an EMBL/GenBank/DDBJ whole genome shotgun (WGS) entry which is preliminary data.</text>
</comment>
<gene>
    <name evidence="3" type="ORF">NC797_05895</name>
</gene>
<dbReference type="GO" id="GO:0016491">
    <property type="term" value="F:oxidoreductase activity"/>
    <property type="evidence" value="ECO:0007669"/>
    <property type="project" value="InterPro"/>
</dbReference>